<dbReference type="InterPro" id="IPR014812">
    <property type="entry name" value="Vps51"/>
</dbReference>
<protein>
    <recommendedName>
        <fullName evidence="2 4">Vacuolar protein sorting-associated protein 51 homolog</fullName>
    </recommendedName>
</protein>
<gene>
    <name evidence="5" type="ORF">ONB1V03_LOCUS5207</name>
</gene>
<dbReference type="AlphaFoldDB" id="A0A7R9QIH8"/>
<dbReference type="GO" id="GO:0007041">
    <property type="term" value="P:lysosomal transport"/>
    <property type="evidence" value="ECO:0007669"/>
    <property type="project" value="TreeGrafter"/>
</dbReference>
<sequence>MSTNDMNEDMIGVRPRGLNSLKQYTTNSDQQMTSPSICDPFDINSSEFNCDLYLNKLLKESTLSELMETEQGLYKQIQSLDSEMQTLVYENYNKFISATETIQKMSSHFDKMEEELTLLSTNMEGITRSSEQISDNLKGRRHDLSKLANTHEVLTKLQFLFELSPKMRESIEQNQYNEAVKYYLRAERTLGQYLHFPSISAINEECLQIVAQLKQKLYQQLSNREASPNQLNESIELLLKLKEPTEKLCEEYLSMADKRLESNFSELYYQNDLANKSLNSTSDESQSLVDILEYIDIACNGFLSNLSLSITFFSDIFLQKSFSKASNVESNDRIRKTLQEFVDKNMNKFFDTILTRVQSEKKSINDTILFVRALDRLYKRLLSLNRTYELNDFSVKAMQIVEKASEDQCQHFLSYLKNRYQEELTNIRHSILSTSSQAVSTSRSSQTTSPAVIVEKQTLTDLLITLQTSISELIKSVVAALMPFTDPEVTFTGKTQFQQKFSIQFVREVVVIGFIRHILSVSLDYEKNYSTATSPPSQLILLLSRLCLDFDTSIIGYLLSFTEEQFNIYSNNSDPKITSLSELCKEAHSTAQHLLNHFVRLEGHNISQMIRKSVETRDWLSSVEPRSVRSVMKRVIEDIAQIDAQVGQLYEEGLRLERSSDSSKSRRTFSAIGLGGRHSANKSSNWSAYGPSTFDNSLMSNIQKLFTEKIEIFSCVEFSRLSALTGIIKIGLKTLIECVRLCTFSRYGLQQMQVDSYYLQTHVWAYASDEKYFHII</sequence>
<dbReference type="EMBL" id="OC916848">
    <property type="protein sequence ID" value="CAD7645439.1"/>
    <property type="molecule type" value="Genomic_DNA"/>
</dbReference>
<dbReference type="OrthoDB" id="203678at2759"/>
<dbReference type="GO" id="GO:0042147">
    <property type="term" value="P:retrograde transport, endosome to Golgi"/>
    <property type="evidence" value="ECO:0007669"/>
    <property type="project" value="UniProtKB-UniRule"/>
</dbReference>
<comment type="function">
    <text evidence="4">Acts as component of the GARP complex that is involved in retrograde transport from early and late endosomes to the trans-Golgi network (TGN).</text>
</comment>
<keyword evidence="6" id="KW-1185">Reference proteome</keyword>
<dbReference type="SUPFAM" id="SSF74788">
    <property type="entry name" value="Cullin repeat-like"/>
    <property type="match status" value="1"/>
</dbReference>
<dbReference type="InterPro" id="IPR016159">
    <property type="entry name" value="Cullin_repeat-like_dom_sf"/>
</dbReference>
<dbReference type="GO" id="GO:0005829">
    <property type="term" value="C:cytosol"/>
    <property type="evidence" value="ECO:0007669"/>
    <property type="project" value="GOC"/>
</dbReference>
<accession>A0A7R9QIH8</accession>
<evidence type="ECO:0000256" key="1">
    <source>
        <dbReference type="ARBA" id="ARBA00006080"/>
    </source>
</evidence>
<dbReference type="GO" id="GO:0006869">
    <property type="term" value="P:lipid transport"/>
    <property type="evidence" value="ECO:0007669"/>
    <property type="project" value="UniProtKB-UniRule"/>
</dbReference>
<dbReference type="GO" id="GO:0000938">
    <property type="term" value="C:GARP complex"/>
    <property type="evidence" value="ECO:0007669"/>
    <property type="project" value="UniProtKB-UniRule"/>
</dbReference>
<proteinExistence type="inferred from homology"/>
<evidence type="ECO:0000256" key="3">
    <source>
        <dbReference type="ARBA" id="ARBA00023054"/>
    </source>
</evidence>
<dbReference type="Pfam" id="PF08700">
    <property type="entry name" value="VPS51_Exo84_N"/>
    <property type="match status" value="1"/>
</dbReference>
<keyword evidence="4" id="KW-0445">Lipid transport</keyword>
<dbReference type="EMBL" id="CAJPVJ010002023">
    <property type="protein sequence ID" value="CAG2165668.1"/>
    <property type="molecule type" value="Genomic_DNA"/>
</dbReference>
<evidence type="ECO:0000313" key="5">
    <source>
        <dbReference type="EMBL" id="CAD7645439.1"/>
    </source>
</evidence>
<keyword evidence="4" id="KW-0333">Golgi apparatus</keyword>
<organism evidence="5">
    <name type="scientific">Oppiella nova</name>
    <dbReference type="NCBI Taxonomy" id="334625"/>
    <lineage>
        <taxon>Eukaryota</taxon>
        <taxon>Metazoa</taxon>
        <taxon>Ecdysozoa</taxon>
        <taxon>Arthropoda</taxon>
        <taxon>Chelicerata</taxon>
        <taxon>Arachnida</taxon>
        <taxon>Acari</taxon>
        <taxon>Acariformes</taxon>
        <taxon>Sarcoptiformes</taxon>
        <taxon>Oribatida</taxon>
        <taxon>Brachypylina</taxon>
        <taxon>Oppioidea</taxon>
        <taxon>Oppiidae</taxon>
        <taxon>Oppiella</taxon>
    </lineage>
</organism>
<evidence type="ECO:0000256" key="2">
    <source>
        <dbReference type="ARBA" id="ARBA00016122"/>
    </source>
</evidence>
<keyword evidence="3" id="KW-0175">Coiled coil</keyword>
<dbReference type="GO" id="GO:1990745">
    <property type="term" value="C:EARP complex"/>
    <property type="evidence" value="ECO:0007669"/>
    <property type="project" value="TreeGrafter"/>
</dbReference>
<dbReference type="PANTHER" id="PTHR15954:SF4">
    <property type="entry name" value="VACUOLAR PROTEIN SORTING-ASSOCIATED PROTEIN 51 HOMOLOG"/>
    <property type="match status" value="1"/>
</dbReference>
<keyword evidence="4" id="KW-0653">Protein transport</keyword>
<comment type="similarity">
    <text evidence="1 4">Belongs to the VPS51 family.</text>
</comment>
<name>A0A7R9QIH8_9ACAR</name>
<reference evidence="5" key="1">
    <citation type="submission" date="2020-11" db="EMBL/GenBank/DDBJ databases">
        <authorList>
            <person name="Tran Van P."/>
        </authorList>
    </citation>
    <scope>NUCLEOTIDE SEQUENCE</scope>
</reference>
<comment type="subunit">
    <text evidence="4">Component of the Golgi-associated retrograde protein (GARP) complex.</text>
</comment>
<dbReference type="GO" id="GO:0048193">
    <property type="term" value="P:Golgi vesicle transport"/>
    <property type="evidence" value="ECO:0007669"/>
    <property type="project" value="TreeGrafter"/>
</dbReference>
<dbReference type="Proteomes" id="UP000728032">
    <property type="component" value="Unassembled WGS sequence"/>
</dbReference>
<dbReference type="GO" id="GO:0032456">
    <property type="term" value="P:endocytic recycling"/>
    <property type="evidence" value="ECO:0007669"/>
    <property type="project" value="TreeGrafter"/>
</dbReference>
<keyword evidence="4" id="KW-0813">Transport</keyword>
<evidence type="ECO:0000313" key="6">
    <source>
        <dbReference type="Proteomes" id="UP000728032"/>
    </source>
</evidence>
<dbReference type="PANTHER" id="PTHR15954">
    <property type="entry name" value="VACUOLAR PROTEIN SORTING-ASSOCIATED PROTEIN 51 HOMOLOG"/>
    <property type="match status" value="1"/>
</dbReference>
<dbReference type="GO" id="GO:0016020">
    <property type="term" value="C:membrane"/>
    <property type="evidence" value="ECO:0007669"/>
    <property type="project" value="TreeGrafter"/>
</dbReference>
<comment type="subcellular location">
    <subcellularLocation>
        <location evidence="4">Golgi apparatus</location>
        <location evidence="4">trans-Golgi network</location>
    </subcellularLocation>
</comment>
<evidence type="ECO:0000256" key="4">
    <source>
        <dbReference type="RuleBase" id="RU368010"/>
    </source>
</evidence>
<dbReference type="GO" id="GO:0015031">
    <property type="term" value="P:protein transport"/>
    <property type="evidence" value="ECO:0007669"/>
    <property type="project" value="UniProtKB-UniRule"/>
</dbReference>
<dbReference type="GO" id="GO:0007030">
    <property type="term" value="P:Golgi organization"/>
    <property type="evidence" value="ECO:0007669"/>
    <property type="project" value="UniProtKB-UniRule"/>
</dbReference>